<protein>
    <submittedName>
        <fullName evidence="4">VWFD domain-containing protein</fullName>
    </submittedName>
</protein>
<reference evidence="4" key="1">
    <citation type="submission" date="2016-06" db="UniProtKB">
        <authorList>
            <consortium name="WormBaseParasite"/>
        </authorList>
    </citation>
    <scope>IDENTIFICATION</scope>
</reference>
<feature type="domain" description="VWFD" evidence="1">
    <location>
        <begin position="130"/>
        <end position="218"/>
    </location>
</feature>
<keyword evidence="3" id="KW-1185">Reference proteome</keyword>
<dbReference type="WBParaSite" id="OFLC_0000646301-mRNA-1">
    <property type="protein sequence ID" value="OFLC_0000646301-mRNA-1"/>
    <property type="gene ID" value="OFLC_0000646301"/>
</dbReference>
<accession>A0A183HG52</accession>
<dbReference type="PROSITE" id="PS51233">
    <property type="entry name" value="VWFD"/>
    <property type="match status" value="1"/>
</dbReference>
<dbReference type="InterPro" id="IPR001846">
    <property type="entry name" value="VWF_type-D"/>
</dbReference>
<dbReference type="STRING" id="387005.A0A183HG52"/>
<evidence type="ECO:0000313" key="2">
    <source>
        <dbReference type="EMBL" id="VDO46624.1"/>
    </source>
</evidence>
<proteinExistence type="predicted"/>
<dbReference type="EMBL" id="UZAJ01006154">
    <property type="protein sequence ID" value="VDO46624.1"/>
    <property type="molecule type" value="Genomic_DNA"/>
</dbReference>
<dbReference type="Pfam" id="PF00094">
    <property type="entry name" value="VWD"/>
    <property type="match status" value="1"/>
</dbReference>
<evidence type="ECO:0000313" key="3">
    <source>
        <dbReference type="Proteomes" id="UP000267606"/>
    </source>
</evidence>
<name>A0A183HG52_9BILA</name>
<reference evidence="2 3" key="2">
    <citation type="submission" date="2018-11" db="EMBL/GenBank/DDBJ databases">
        <authorList>
            <consortium name="Pathogen Informatics"/>
        </authorList>
    </citation>
    <scope>NUCLEOTIDE SEQUENCE [LARGE SCALE GENOMIC DNA]</scope>
</reference>
<sequence length="218" mass="25347">MRKLSRQYQLPDLERTIADIEVNRRRYEGEALEIYNKVDLTFRYNFASYFQRLSPGKYELEVTLPFDVSSLKEVLSNLHPQRFSALKSSIIESLGLSLKDQEFAQSLSDTIYTYKSTKFDSWKMMPLFESTAYIINGDRFVTFDGRVFAFHARCEYLLASDLRTQRFALLAIFSSQGHLEAIKVELRGEEVILYKTGNVICTSKWCAGINAMAEDRWH</sequence>
<evidence type="ECO:0000313" key="4">
    <source>
        <dbReference type="WBParaSite" id="OFLC_0000646301-mRNA-1"/>
    </source>
</evidence>
<dbReference type="Proteomes" id="UP000267606">
    <property type="component" value="Unassembled WGS sequence"/>
</dbReference>
<gene>
    <name evidence="2" type="ORF">OFLC_LOCUS6464</name>
</gene>
<organism evidence="4">
    <name type="scientific">Onchocerca flexuosa</name>
    <dbReference type="NCBI Taxonomy" id="387005"/>
    <lineage>
        <taxon>Eukaryota</taxon>
        <taxon>Metazoa</taxon>
        <taxon>Ecdysozoa</taxon>
        <taxon>Nematoda</taxon>
        <taxon>Chromadorea</taxon>
        <taxon>Rhabditida</taxon>
        <taxon>Spirurina</taxon>
        <taxon>Spiruromorpha</taxon>
        <taxon>Filarioidea</taxon>
        <taxon>Onchocercidae</taxon>
        <taxon>Onchocerca</taxon>
    </lineage>
</organism>
<dbReference type="AlphaFoldDB" id="A0A183HG52"/>
<evidence type="ECO:0000259" key="1">
    <source>
        <dbReference type="PROSITE" id="PS51233"/>
    </source>
</evidence>